<dbReference type="EMBL" id="JBIMZQ010000033">
    <property type="protein sequence ID" value="KAL3662043.1"/>
    <property type="molecule type" value="Genomic_DNA"/>
</dbReference>
<reference evidence="1 2" key="1">
    <citation type="submission" date="2024-09" db="EMBL/GenBank/DDBJ databases">
        <title>Genome sequencing and assembly of Phytophthora oleae, isolate VK10A, causative agent of rot of olive drupes.</title>
        <authorList>
            <person name="Conti Taguali S."/>
            <person name="Riolo M."/>
            <person name="La Spada F."/>
            <person name="Cacciola S.O."/>
            <person name="Dionisio G."/>
        </authorList>
    </citation>
    <scope>NUCLEOTIDE SEQUENCE [LARGE SCALE GENOMIC DNA]</scope>
    <source>
        <strain evidence="1 2">VK10A</strain>
    </source>
</reference>
<comment type="caution">
    <text evidence="1">The sequence shown here is derived from an EMBL/GenBank/DDBJ whole genome shotgun (WGS) entry which is preliminary data.</text>
</comment>
<gene>
    <name evidence="1" type="ORF">V7S43_012850</name>
</gene>
<name>A0ABD3F5C7_9STRA</name>
<sequence length="154" mass="17880">MEPKLQLTITRCIFREKLSAEAVETVSAIVSNFLVADMTLARACELSRVGTVALPTLMWNRRQQHSDGKWSELKTLYSKPRYFRSHFTQALIQTVRCGDLKMVGWLLLTFQNNRLLKMLSKKLLETDKWRLSSFLGKITWMESWIKLQQVVVGT</sequence>
<proteinExistence type="predicted"/>
<dbReference type="AlphaFoldDB" id="A0ABD3F5C7"/>
<dbReference type="Proteomes" id="UP001632037">
    <property type="component" value="Unassembled WGS sequence"/>
</dbReference>
<evidence type="ECO:0000313" key="2">
    <source>
        <dbReference type="Proteomes" id="UP001632037"/>
    </source>
</evidence>
<protein>
    <submittedName>
        <fullName evidence="1">Uncharacterized protein</fullName>
    </submittedName>
</protein>
<evidence type="ECO:0000313" key="1">
    <source>
        <dbReference type="EMBL" id="KAL3662043.1"/>
    </source>
</evidence>
<organism evidence="1 2">
    <name type="scientific">Phytophthora oleae</name>
    <dbReference type="NCBI Taxonomy" id="2107226"/>
    <lineage>
        <taxon>Eukaryota</taxon>
        <taxon>Sar</taxon>
        <taxon>Stramenopiles</taxon>
        <taxon>Oomycota</taxon>
        <taxon>Peronosporomycetes</taxon>
        <taxon>Peronosporales</taxon>
        <taxon>Peronosporaceae</taxon>
        <taxon>Phytophthora</taxon>
    </lineage>
</organism>
<accession>A0ABD3F5C7</accession>
<keyword evidence="2" id="KW-1185">Reference proteome</keyword>